<dbReference type="PANTHER" id="PTHR48100:SF1">
    <property type="entry name" value="HISTIDINE PHOSPHATASE FAMILY PROTEIN-RELATED"/>
    <property type="match status" value="1"/>
</dbReference>
<comment type="caution">
    <text evidence="3">The sequence shown here is derived from an EMBL/GenBank/DDBJ whole genome shotgun (WGS) entry which is preliminary data.</text>
</comment>
<dbReference type="SUPFAM" id="SSF53254">
    <property type="entry name" value="Phosphoglycerate mutase-like"/>
    <property type="match status" value="1"/>
</dbReference>
<dbReference type="Gene3D" id="3.40.50.1240">
    <property type="entry name" value="Phosphoglycerate mutase-like"/>
    <property type="match status" value="1"/>
</dbReference>
<protein>
    <recommendedName>
        <fullName evidence="5">Phosphoglycerate mutase</fullName>
    </recommendedName>
</protein>
<dbReference type="PIRSF" id="PIRSF000709">
    <property type="entry name" value="6PFK_2-Ptase"/>
    <property type="match status" value="1"/>
</dbReference>
<dbReference type="Proteomes" id="UP000178106">
    <property type="component" value="Unassembled WGS sequence"/>
</dbReference>
<dbReference type="AlphaFoldDB" id="A0A1G2E3R4"/>
<evidence type="ECO:0000256" key="1">
    <source>
        <dbReference type="PIRSR" id="PIRSR613078-1"/>
    </source>
</evidence>
<proteinExistence type="predicted"/>
<name>A0A1G2E3R4_9BACT</name>
<gene>
    <name evidence="3" type="ORF">A2494_04180</name>
</gene>
<feature type="active site" description="Proton donor/acceptor" evidence="1">
    <location>
        <position position="84"/>
    </location>
</feature>
<feature type="binding site" evidence="2">
    <location>
        <position position="59"/>
    </location>
    <ligand>
        <name>substrate</name>
    </ligand>
</feature>
<evidence type="ECO:0000313" key="4">
    <source>
        <dbReference type="Proteomes" id="UP000178106"/>
    </source>
</evidence>
<dbReference type="SMART" id="SM00855">
    <property type="entry name" value="PGAM"/>
    <property type="match status" value="1"/>
</dbReference>
<feature type="binding site" evidence="2">
    <location>
        <begin position="8"/>
        <end position="15"/>
    </location>
    <ligand>
        <name>substrate</name>
    </ligand>
</feature>
<evidence type="ECO:0000313" key="3">
    <source>
        <dbReference type="EMBL" id="OGZ20507.1"/>
    </source>
</evidence>
<dbReference type="InterPro" id="IPR029033">
    <property type="entry name" value="His_PPase_superfam"/>
</dbReference>
<dbReference type="GO" id="GO:0016791">
    <property type="term" value="F:phosphatase activity"/>
    <property type="evidence" value="ECO:0007669"/>
    <property type="project" value="TreeGrafter"/>
</dbReference>
<organism evidence="3 4">
    <name type="scientific">Candidatus Lloydbacteria bacterium RIFOXYC12_FULL_46_25</name>
    <dbReference type="NCBI Taxonomy" id="1798670"/>
    <lineage>
        <taxon>Bacteria</taxon>
        <taxon>Candidatus Lloydiibacteriota</taxon>
    </lineage>
</organism>
<dbReference type="GO" id="GO:0005737">
    <property type="term" value="C:cytoplasm"/>
    <property type="evidence" value="ECO:0007669"/>
    <property type="project" value="TreeGrafter"/>
</dbReference>
<dbReference type="CDD" id="cd07067">
    <property type="entry name" value="HP_PGM_like"/>
    <property type="match status" value="1"/>
</dbReference>
<dbReference type="Pfam" id="PF00300">
    <property type="entry name" value="His_Phos_1"/>
    <property type="match status" value="1"/>
</dbReference>
<dbReference type="InterPro" id="IPR050275">
    <property type="entry name" value="PGM_Phosphatase"/>
</dbReference>
<evidence type="ECO:0000256" key="2">
    <source>
        <dbReference type="PIRSR" id="PIRSR613078-2"/>
    </source>
</evidence>
<reference evidence="3 4" key="1">
    <citation type="journal article" date="2016" name="Nat. Commun.">
        <title>Thousands of microbial genomes shed light on interconnected biogeochemical processes in an aquifer system.</title>
        <authorList>
            <person name="Anantharaman K."/>
            <person name="Brown C.T."/>
            <person name="Hug L.A."/>
            <person name="Sharon I."/>
            <person name="Castelle C.J."/>
            <person name="Probst A.J."/>
            <person name="Thomas B.C."/>
            <person name="Singh A."/>
            <person name="Wilkins M.J."/>
            <person name="Karaoz U."/>
            <person name="Brodie E.L."/>
            <person name="Williams K.H."/>
            <person name="Hubbard S.S."/>
            <person name="Banfield J.F."/>
        </authorList>
    </citation>
    <scope>NUCLEOTIDE SEQUENCE [LARGE SCALE GENOMIC DNA]</scope>
</reference>
<evidence type="ECO:0008006" key="5">
    <source>
        <dbReference type="Google" id="ProtNLM"/>
    </source>
</evidence>
<sequence>MMKLIFIRHGETDLNKELRLQGQRDPDLELNETGKGEIARTREALIDVPSKIYASPLTRTRETARIVMERFPTVPLIFSDDLKERDFGSLSGKLRSEVAQEILENDLEGRYDYRPFGGESIDEVILRIKHFLNELPLETDEIVFVVTHRGIIRILYDLFPNEMTGGPVLPGSVHILELNKKLAT</sequence>
<feature type="active site" description="Tele-phosphohistidine intermediate" evidence="1">
    <location>
        <position position="9"/>
    </location>
</feature>
<dbReference type="PANTHER" id="PTHR48100">
    <property type="entry name" value="BROAD-SPECIFICITY PHOSPHATASE YOR283W-RELATED"/>
    <property type="match status" value="1"/>
</dbReference>
<dbReference type="EMBL" id="MHLU01000013">
    <property type="protein sequence ID" value="OGZ20507.1"/>
    <property type="molecule type" value="Genomic_DNA"/>
</dbReference>
<dbReference type="InterPro" id="IPR013078">
    <property type="entry name" value="His_Pase_superF_clade-1"/>
</dbReference>
<accession>A0A1G2E3R4</accession>